<evidence type="ECO:0000313" key="2">
    <source>
        <dbReference type="EMBL" id="RIY38434.1"/>
    </source>
</evidence>
<keyword evidence="1" id="KW-1133">Transmembrane helix</keyword>
<dbReference type="AlphaFoldDB" id="A0A3A1YQ21"/>
<dbReference type="RefSeq" id="WP_119531303.1">
    <property type="nucleotide sequence ID" value="NZ_JBHSSP010000021.1"/>
</dbReference>
<gene>
    <name evidence="2" type="ORF">CKF58_04235</name>
</gene>
<dbReference type="EMBL" id="NRJG01000068">
    <property type="protein sequence ID" value="RIY38434.1"/>
    <property type="molecule type" value="Genomic_DNA"/>
</dbReference>
<dbReference type="Proteomes" id="UP000265916">
    <property type="component" value="Unassembled WGS sequence"/>
</dbReference>
<proteinExistence type="predicted"/>
<evidence type="ECO:0000256" key="1">
    <source>
        <dbReference type="SAM" id="Phobius"/>
    </source>
</evidence>
<organism evidence="2 3">
    <name type="scientific">Psittacicella hinzii</name>
    <dbReference type="NCBI Taxonomy" id="2028575"/>
    <lineage>
        <taxon>Bacteria</taxon>
        <taxon>Pseudomonadati</taxon>
        <taxon>Pseudomonadota</taxon>
        <taxon>Gammaproteobacteria</taxon>
        <taxon>Pasteurellales</taxon>
        <taxon>Psittacicellaceae</taxon>
        <taxon>Psittacicella</taxon>
    </lineage>
</organism>
<keyword evidence="1" id="KW-0812">Transmembrane</keyword>
<protein>
    <submittedName>
        <fullName evidence="2">Uncharacterized protein</fullName>
    </submittedName>
</protein>
<name>A0A3A1YQ21_9GAMM</name>
<evidence type="ECO:0000313" key="3">
    <source>
        <dbReference type="Proteomes" id="UP000265916"/>
    </source>
</evidence>
<comment type="caution">
    <text evidence="2">The sequence shown here is derived from an EMBL/GenBank/DDBJ whole genome shotgun (WGS) entry which is preliminary data.</text>
</comment>
<keyword evidence="1" id="KW-0472">Membrane</keyword>
<feature type="transmembrane region" description="Helical" evidence="1">
    <location>
        <begin position="27"/>
        <end position="53"/>
    </location>
</feature>
<sequence>MIFLSFSALFSLFISFLLIDPTSVLGVIAVVLLAIPIQVAVWFLSAVIYSYFADQVYGKDKVK</sequence>
<reference evidence="2 3" key="1">
    <citation type="submission" date="2017-08" db="EMBL/GenBank/DDBJ databases">
        <title>Reclassification of Bisgaard taxon 37 and 44.</title>
        <authorList>
            <person name="Christensen H."/>
        </authorList>
    </citation>
    <scope>NUCLEOTIDE SEQUENCE [LARGE SCALE GENOMIC DNA]</scope>
    <source>
        <strain evidence="2 3">111</strain>
    </source>
</reference>
<accession>A0A3A1YQ21</accession>
<keyword evidence="3" id="KW-1185">Reference proteome</keyword>